<dbReference type="SMART" id="SM00382">
    <property type="entry name" value="AAA"/>
    <property type="match status" value="2"/>
</dbReference>
<evidence type="ECO:0000256" key="14">
    <source>
        <dbReference type="SAM" id="Phobius"/>
    </source>
</evidence>
<evidence type="ECO:0000256" key="2">
    <source>
        <dbReference type="ARBA" id="ARBA00012189"/>
    </source>
</evidence>
<dbReference type="GO" id="GO:0005548">
    <property type="term" value="F:phospholipid transporter activity"/>
    <property type="evidence" value="ECO:0007669"/>
    <property type="project" value="UniProtKB-ARBA"/>
</dbReference>
<keyword evidence="7" id="KW-1278">Translocase</keyword>
<protein>
    <recommendedName>
        <fullName evidence="2">P-type phospholipid transporter</fullName>
        <ecNumber evidence="2">7.6.2.1</ecNumber>
    </recommendedName>
</protein>
<organism evidence="16 17">
    <name type="scientific">Salmo trutta</name>
    <name type="common">Brown trout</name>
    <dbReference type="NCBI Taxonomy" id="8032"/>
    <lineage>
        <taxon>Eukaryota</taxon>
        <taxon>Metazoa</taxon>
        <taxon>Chordata</taxon>
        <taxon>Craniata</taxon>
        <taxon>Vertebrata</taxon>
        <taxon>Euteleostomi</taxon>
        <taxon>Actinopterygii</taxon>
        <taxon>Neopterygii</taxon>
        <taxon>Teleostei</taxon>
        <taxon>Protacanthopterygii</taxon>
        <taxon>Salmoniformes</taxon>
        <taxon>Salmonidae</taxon>
        <taxon>Salmoninae</taxon>
        <taxon>Salmo</taxon>
    </lineage>
</organism>
<dbReference type="Gene3D" id="3.40.50.300">
    <property type="entry name" value="P-loop containing nucleotide triphosphate hydrolases"/>
    <property type="match status" value="2"/>
</dbReference>
<dbReference type="PANTHER" id="PTHR19229:SF248">
    <property type="entry name" value="ATP-BINDING CASSETTE, SUB-FAMILY A (ABC1), MEMBER 1B"/>
    <property type="match status" value="1"/>
</dbReference>
<dbReference type="InterPro" id="IPR027417">
    <property type="entry name" value="P-loop_NTPase"/>
</dbReference>
<comment type="subcellular location">
    <subcellularLocation>
        <location evidence="1">Membrane</location>
        <topology evidence="1">Multi-pass membrane protein</topology>
    </subcellularLocation>
</comment>
<feature type="transmembrane region" description="Helical" evidence="14">
    <location>
        <begin position="738"/>
        <end position="756"/>
    </location>
</feature>
<evidence type="ECO:0000256" key="6">
    <source>
        <dbReference type="ARBA" id="ARBA00022840"/>
    </source>
</evidence>
<feature type="transmembrane region" description="Helical" evidence="14">
    <location>
        <begin position="1317"/>
        <end position="1338"/>
    </location>
</feature>
<feature type="region of interest" description="Disordered" evidence="13">
    <location>
        <begin position="1130"/>
        <end position="1168"/>
    </location>
</feature>
<name>A0A674B103_SALTR</name>
<dbReference type="PROSITE" id="PS00211">
    <property type="entry name" value="ABC_TRANSPORTER_1"/>
    <property type="match status" value="1"/>
</dbReference>
<dbReference type="PROSITE" id="PS50893">
    <property type="entry name" value="ABC_TRANSPORTER_2"/>
    <property type="match status" value="2"/>
</dbReference>
<keyword evidence="10" id="KW-1015">Disulfide bond</keyword>
<dbReference type="GeneTree" id="ENSGT00940000154658"/>
<feature type="transmembrane region" description="Helical" evidence="14">
    <location>
        <begin position="813"/>
        <end position="837"/>
    </location>
</feature>
<evidence type="ECO:0000256" key="9">
    <source>
        <dbReference type="ARBA" id="ARBA00023136"/>
    </source>
</evidence>
<keyword evidence="3" id="KW-0597">Phosphoprotein</keyword>
<evidence type="ECO:0000256" key="1">
    <source>
        <dbReference type="ARBA" id="ARBA00004141"/>
    </source>
</evidence>
<accession>A0A674B103</accession>
<dbReference type="GO" id="GO:0016020">
    <property type="term" value="C:membrane"/>
    <property type="evidence" value="ECO:0007669"/>
    <property type="project" value="UniProtKB-SubCell"/>
</dbReference>
<feature type="transmembrane region" description="Helical" evidence="14">
    <location>
        <begin position="1823"/>
        <end position="1844"/>
    </location>
</feature>
<feature type="transmembrane region" description="Helical" evidence="14">
    <location>
        <begin position="1625"/>
        <end position="1647"/>
    </location>
</feature>
<dbReference type="InterPro" id="IPR013525">
    <property type="entry name" value="ABC2_TM"/>
</dbReference>
<feature type="transmembrane region" description="Helical" evidence="14">
    <location>
        <begin position="675"/>
        <end position="699"/>
    </location>
</feature>
<reference evidence="16" key="2">
    <citation type="submission" date="2025-09" db="UniProtKB">
        <authorList>
            <consortium name="Ensembl"/>
        </authorList>
    </citation>
    <scope>IDENTIFICATION</scope>
</reference>
<dbReference type="CDD" id="cd03263">
    <property type="entry name" value="ABC_subfamily_A"/>
    <property type="match status" value="2"/>
</dbReference>
<dbReference type="GO" id="GO:0140359">
    <property type="term" value="F:ABC-type transporter activity"/>
    <property type="evidence" value="ECO:0007669"/>
    <property type="project" value="InterPro"/>
</dbReference>
<evidence type="ECO:0000256" key="7">
    <source>
        <dbReference type="ARBA" id="ARBA00022967"/>
    </source>
</evidence>
<feature type="transmembrane region" description="Helical" evidence="14">
    <location>
        <begin position="768"/>
        <end position="792"/>
    </location>
</feature>
<dbReference type="InterPro" id="IPR003439">
    <property type="entry name" value="ABC_transporter-like_ATP-bd"/>
</dbReference>
<dbReference type="GO" id="GO:0140326">
    <property type="term" value="F:ATPase-coupled intramembrane lipid transporter activity"/>
    <property type="evidence" value="ECO:0007669"/>
    <property type="project" value="UniProtKB-EC"/>
</dbReference>
<dbReference type="Pfam" id="PF12698">
    <property type="entry name" value="ABC2_membrane_3"/>
    <property type="match status" value="2"/>
</dbReference>
<dbReference type="InterPro" id="IPR026082">
    <property type="entry name" value="ABCA"/>
</dbReference>
<evidence type="ECO:0000256" key="12">
    <source>
        <dbReference type="ARBA" id="ARBA00034036"/>
    </source>
</evidence>
<sequence>MFTVYSKHVGMTVLLLYYCHTLRRIYRLQLLIEIVWPLLIFFILISVRLNYPPYEQHECHFPNKAMPSAGTLPWIQGIICNANNPCFRNPTPGESPGVVGNFNESIISRLFSDAKKILLYSQNDRNLDASLNTLLRLFPTGFKLKDFLHDNETLSTFLLRNASFSEHAVHQIIEADVNLEKVLIKGFGVHLRDMCKSNGTSVEDFVTITDSEVSSLVQEILCRSPGSWLNQAESHFLNNLDFLKPIRQVAEATDNLLESLGSLAIELASMKSWSDLRNEIIFLTENATSSPSHMYQAVSRIVCGHPEGGGLKIKSLNWYEDSNYKALFGNHNTTDGEEPISAYDNASTPYCNAMMRNMESSPVSRMIWQALKPLLMGKILYTPVTPATQKIIHEVNRTFQELGVLRELGGMWEEVRPKVWTFMESSEQMDLVRTLLKNNGTARFFTSQLAGTEWTVEDVSNFLTKHSEDTRPHGTAFTWREVFNETDQAIMSISRFMECVNLDKMEPVANEERMVNKSMALLDDRKFWAGIVFPDIEANSSELPAIVNYKIRMDIDNVERTNKIKDGYWDPGPRADPFEDLRYIWGGFSYLQDIIEHSIITVVTGAKEKTGVYIQQMPYPCYVDDIFLRVMSRSMPLFMTLAWMYSVAIIIKSVVYEKEARLKETMRIMGLDNGILWFSWFISSLIPLLISASLLVVLLKMGNLLPYSDPGVIFLFLGSFAVVTIMQCFLISTMFDRANLAAACGGIIYFTLYLPYVLCVAWQDYVGFGAKLVASLLSPVAFGFGCEYFALFEEQGIGIQWNNLFNSPMEEDDFSLTTAIIMMYFDSFLYMVMTWYIESVFPGQYGIPRPWYFLFTKSYWFGEGDNRKTDFSQNKRRNSVCIEEEPAHLKPGVFIENLVKVYPHGKKLAVDGLTLGFYEGQITSFLGHNGAGKTTTMSILTGLFPPTSGTAYIMGKDIRSELSAIRQSLGVCPQHNVLFSMLTVEEHIWFYARLKGLSEEQVKSEIEQILIDTGLLHKRTSKTSTLSGGMQRKLSVALAFVGGSKVVILDEPTAGVDPYARRGIWDLLLHYRQGRTIILSTHHMDEADILGDRIAIISHGKLCCVGSSLFLKNQLGTGYYLTLVKKGPEPSLSSFHNSSSTVSFTKKEEDCPSESSSDAGLGSEHESEAATIGKHLTHHHHNPMAKKIGHCNTAWHAASISKDGAFIFLKVAEDNGVDTELPSDGTLPMPRRRIHHAFGGGNAFGGDHQSCLRPQIDDDNNEHNDSDAYPESRETDFLNGSDGKGSYQVKGWSLTRQQFVALIWKRFLYAQRSRKGFFAQIVLPAVFVCIALVFSLIVPPFGKYPSLELQPWMYEEQSLFISDDAPEDANTQRLLSALTEGPGFGTRCMEGQPITDTHCTMGDEDWTIPEVPESLLELFRTGNWTMEEPSPTCACSCDGRKKMLPECPTGAGGLPPPQMKISETDTLQNLTGRNISDYLVKTYAEIIGKSLNNKIFVNEFRYGGFSLGARSTQVLPPAGEVDDAIARVRKIFELEKGAAADRFLESLSSFINGLDTKNNVKIWFNNKGWHSMGAFLNVMNNGILRANLPPGKDPSKFGIRTFNHPLNLTKEQLSQVALMTTSVDVLVSICVIFAMSFVPASFVVFLIQERVSKAKHMQFISGVQPLLYWTANFIWDMCNYIVPATLVIIIFVCFQQKAYVSSTNLPVLALLLLLYGWSITPLMYPASFFFKIPSTAYVVLTSVNILIGINGSISTFVMELFGNNEIGGINDILKNVLLIFPHFCLGRGLIDMVKNQAMADALERFGENRFRSPLEWDMVGKNLFAMAVEGVVFFIITVLIQYRFCIKPINLHTKLPPVGEEDEDVARERQRIVNGLGHGDILELRQLTKVYKRKQKPAVDRLCVGIPPGECFGLLGVNGAGKTTTFKMLTGDSIVTSGEAFLAGKSILREIDEVHQNMGYCPQFDAINDLLTGREHLEFYAVLRGVPEKEVCEVAEWGIRKLGLVKYVDKAAGSYSGGNMRKLSTAMALIGGPPVVFLDEPTTGMDPKARRALWNCIHSVIKEGRSVVLTSHSMEECEALCTRMAIMVNGRFRCLGSVQHLKNRFGDGYTIILRVAGPDPDLPPVMKFIESKLPGSTLKEKHRNMLQYQLSSSLTSLAHIFSILAKNKDLLRIEDYSVSQTTLDQVFVNFAKDQSDDYHSKDNSVKRKEAVVDITPLSSRQAEEKLAEERLKESLV</sequence>
<evidence type="ECO:0000313" key="16">
    <source>
        <dbReference type="Ensembl" id="ENSSTUP00000064732.1"/>
    </source>
</evidence>
<feature type="domain" description="ABC transporter" evidence="15">
    <location>
        <begin position="893"/>
        <end position="1124"/>
    </location>
</feature>
<keyword evidence="9 14" id="KW-0472">Membrane</keyword>
<keyword evidence="4 14" id="KW-0812">Transmembrane</keyword>
<dbReference type="Ensembl" id="ENSSTUT00000068493.1">
    <property type="protein sequence ID" value="ENSSTUP00000064732.1"/>
    <property type="gene ID" value="ENSSTUG00000017159.1"/>
</dbReference>
<evidence type="ECO:0000256" key="8">
    <source>
        <dbReference type="ARBA" id="ARBA00022989"/>
    </source>
</evidence>
<feature type="transmembrane region" description="Helical" evidence="14">
    <location>
        <begin position="1667"/>
        <end position="1693"/>
    </location>
</feature>
<feature type="transmembrane region" description="Helical" evidence="14">
    <location>
        <begin position="30"/>
        <end position="51"/>
    </location>
</feature>
<feature type="transmembrane region" description="Helical" evidence="14">
    <location>
        <begin position="1705"/>
        <end position="1724"/>
    </location>
</feature>
<keyword evidence="11" id="KW-0325">Glycoprotein</keyword>
<gene>
    <name evidence="16" type="primary">ABCA1</name>
</gene>
<dbReference type="InterPro" id="IPR017871">
    <property type="entry name" value="ABC_transporter-like_CS"/>
</dbReference>
<dbReference type="Proteomes" id="UP000472277">
    <property type="component" value="Chromosome 13"/>
</dbReference>
<keyword evidence="6" id="KW-0067">ATP-binding</keyword>
<evidence type="ECO:0000313" key="17">
    <source>
        <dbReference type="Proteomes" id="UP000472277"/>
    </source>
</evidence>
<keyword evidence="5" id="KW-0547">Nucleotide-binding</keyword>
<reference evidence="16" key="1">
    <citation type="submission" date="2025-08" db="UniProtKB">
        <authorList>
            <consortium name="Ensembl"/>
        </authorList>
    </citation>
    <scope>IDENTIFICATION</scope>
</reference>
<feature type="transmembrane region" description="Helical" evidence="14">
    <location>
        <begin position="711"/>
        <end position="731"/>
    </location>
</feature>
<dbReference type="InterPro" id="IPR056264">
    <property type="entry name" value="R2_ABCA1-4-like"/>
</dbReference>
<dbReference type="GO" id="GO:0005524">
    <property type="term" value="F:ATP binding"/>
    <property type="evidence" value="ECO:0007669"/>
    <property type="project" value="UniProtKB-KW"/>
</dbReference>
<dbReference type="Pfam" id="PF00005">
    <property type="entry name" value="ABC_tran"/>
    <property type="match status" value="2"/>
</dbReference>
<feature type="transmembrane region" description="Helical" evidence="14">
    <location>
        <begin position="1736"/>
        <end position="1760"/>
    </location>
</feature>
<evidence type="ECO:0000256" key="4">
    <source>
        <dbReference type="ARBA" id="ARBA00022692"/>
    </source>
</evidence>
<feature type="compositionally biased region" description="Basic and acidic residues" evidence="13">
    <location>
        <begin position="1261"/>
        <end position="1275"/>
    </location>
</feature>
<keyword evidence="8 14" id="KW-1133">Transmembrane helix</keyword>
<dbReference type="Pfam" id="PF23321">
    <property type="entry name" value="R1_ABCA1"/>
    <property type="match status" value="1"/>
</dbReference>
<evidence type="ECO:0000256" key="11">
    <source>
        <dbReference type="ARBA" id="ARBA00023180"/>
    </source>
</evidence>
<comment type="catalytic activity">
    <reaction evidence="12">
        <text>ATP + H2O + phospholipidSide 1 = ADP + phosphate + phospholipidSide 2.</text>
        <dbReference type="EC" id="7.6.2.1"/>
    </reaction>
</comment>
<proteinExistence type="predicted"/>
<dbReference type="FunFam" id="3.40.50.300:FF:000232">
    <property type="entry name" value="ATP-binding cassette, sub-family A (ABC1), member 1"/>
    <property type="match status" value="1"/>
</dbReference>
<evidence type="ECO:0000256" key="3">
    <source>
        <dbReference type="ARBA" id="ARBA00022553"/>
    </source>
</evidence>
<dbReference type="EC" id="7.6.2.1" evidence="2"/>
<evidence type="ECO:0000259" key="15">
    <source>
        <dbReference type="PROSITE" id="PS50893"/>
    </source>
</evidence>
<feature type="compositionally biased region" description="Low complexity" evidence="13">
    <location>
        <begin position="1131"/>
        <end position="1143"/>
    </location>
</feature>
<evidence type="ECO:0000256" key="10">
    <source>
        <dbReference type="ARBA" id="ARBA00023157"/>
    </source>
</evidence>
<dbReference type="GO" id="GO:0016887">
    <property type="term" value="F:ATP hydrolysis activity"/>
    <property type="evidence" value="ECO:0007669"/>
    <property type="project" value="InterPro"/>
</dbReference>
<feature type="region of interest" description="Disordered" evidence="13">
    <location>
        <begin position="1249"/>
        <end position="1275"/>
    </location>
</feature>
<evidence type="ECO:0000256" key="5">
    <source>
        <dbReference type="ARBA" id="ARBA00022741"/>
    </source>
</evidence>
<dbReference type="PANTHER" id="PTHR19229">
    <property type="entry name" value="ATP-BINDING CASSETTE TRANSPORTER SUBFAMILY A ABCA"/>
    <property type="match status" value="1"/>
</dbReference>
<evidence type="ECO:0000256" key="13">
    <source>
        <dbReference type="SAM" id="MobiDB-lite"/>
    </source>
</evidence>
<dbReference type="FunFam" id="3.40.50.300:FF:000264">
    <property type="entry name" value="ATP-binding cassette, sub-family A (ABC1), member 1"/>
    <property type="match status" value="1"/>
</dbReference>
<feature type="transmembrane region" description="Helical" evidence="14">
    <location>
        <begin position="635"/>
        <end position="655"/>
    </location>
</feature>
<dbReference type="InterPro" id="IPR003593">
    <property type="entry name" value="AAA+_ATPase"/>
</dbReference>
<keyword evidence="17" id="KW-1185">Reference proteome</keyword>
<feature type="domain" description="ABC transporter" evidence="15">
    <location>
        <begin position="1882"/>
        <end position="2114"/>
    </location>
</feature>
<dbReference type="SUPFAM" id="SSF52540">
    <property type="entry name" value="P-loop containing nucleoside triphosphate hydrolases"/>
    <property type="match status" value="2"/>
</dbReference>